<dbReference type="RefSeq" id="WP_268593696.1">
    <property type="nucleotide sequence ID" value="NZ_JAMDLX010000135.1"/>
</dbReference>
<protein>
    <submittedName>
        <fullName evidence="1">Uncharacterized protein</fullName>
    </submittedName>
</protein>
<sequence length="473" mass="51939">MILYNGGCTMIERNELLTNGEVTIEPDISNLPQCVEDVRKAVVSNIPGPPDPTDYHQLRGRLEAVRRKLPVLYRDAVVEPFLRALDQLGPEGFTDILIHDPLRKGPAFLLFDIAQTILQNGEGYNADATDAFQEMVSDLYDGFLSAEDRARVKRPDLSMIPPLVKWGMPEFGPYTLPIDITDQIGLKTGIVSLPPAHARRGLLAWSSLGHETGGHDILHADTGLLEELADTVRAALLANNLGNDLAEYWAKRIDETASDVLGILNLGPAAGIGLIGYFRGIRAAYSGIPALKNIGSESDVHPADILRGYLAAYAVGTLQFDQANIWERLIETETDKDLTHIRLEGKVVGAEEAKLSAKIVAAAIMTTKLHTLENHSLDQIQNWRNLDESFTAQLRALLSTAGPLPEHLQSGFYAAHVVAAAVTGALVQHADIDMIFQRMILLLKSMHDHNPSWGPLLVLHPGDIVRHRVYQED</sequence>
<proteinExistence type="predicted"/>
<reference evidence="1 2" key="1">
    <citation type="submission" date="2022-05" db="EMBL/GenBank/DDBJ databases">
        <title>Genome Sequencing of Bee-Associated Microbes.</title>
        <authorList>
            <person name="Dunlap C."/>
        </authorList>
    </citation>
    <scope>NUCLEOTIDE SEQUENCE [LARGE SCALE GENOMIC DNA]</scope>
    <source>
        <strain evidence="1 2">NRRL B-04010</strain>
    </source>
</reference>
<organism evidence="1 2">
    <name type="scientific">Paenibacillus alvei</name>
    <name type="common">Bacillus alvei</name>
    <dbReference type="NCBI Taxonomy" id="44250"/>
    <lineage>
        <taxon>Bacteria</taxon>
        <taxon>Bacillati</taxon>
        <taxon>Bacillota</taxon>
        <taxon>Bacilli</taxon>
        <taxon>Bacillales</taxon>
        <taxon>Paenibacillaceae</taxon>
        <taxon>Paenibacillus</taxon>
    </lineage>
</organism>
<dbReference type="GeneID" id="94490696"/>
<accession>A0ABT4GWN6</accession>
<gene>
    <name evidence="1" type="ORF">M5X12_09635</name>
</gene>
<comment type="caution">
    <text evidence="1">The sequence shown here is derived from an EMBL/GenBank/DDBJ whole genome shotgun (WGS) entry which is preliminary data.</text>
</comment>
<name>A0ABT4GWN6_PAEAL</name>
<evidence type="ECO:0000313" key="1">
    <source>
        <dbReference type="EMBL" id="MCY9760836.1"/>
    </source>
</evidence>
<evidence type="ECO:0000313" key="2">
    <source>
        <dbReference type="Proteomes" id="UP001527181"/>
    </source>
</evidence>
<dbReference type="Proteomes" id="UP001527181">
    <property type="component" value="Unassembled WGS sequence"/>
</dbReference>
<dbReference type="EMBL" id="JAMDNP010000017">
    <property type="protein sequence ID" value="MCY9760836.1"/>
    <property type="molecule type" value="Genomic_DNA"/>
</dbReference>
<keyword evidence="2" id="KW-1185">Reference proteome</keyword>